<evidence type="ECO:0000256" key="2">
    <source>
        <dbReference type="SAM" id="Phobius"/>
    </source>
</evidence>
<dbReference type="AlphaFoldDB" id="A0A061S465"/>
<keyword evidence="2" id="KW-0472">Membrane</keyword>
<organism evidence="3">
    <name type="scientific">Tetraselmis sp. GSL018</name>
    <dbReference type="NCBI Taxonomy" id="582737"/>
    <lineage>
        <taxon>Eukaryota</taxon>
        <taxon>Viridiplantae</taxon>
        <taxon>Chlorophyta</taxon>
        <taxon>core chlorophytes</taxon>
        <taxon>Chlorodendrophyceae</taxon>
        <taxon>Chlorodendrales</taxon>
        <taxon>Chlorodendraceae</taxon>
        <taxon>Tetraselmis</taxon>
    </lineage>
</organism>
<feature type="region of interest" description="Disordered" evidence="1">
    <location>
        <begin position="1"/>
        <end position="48"/>
    </location>
</feature>
<evidence type="ECO:0000256" key="1">
    <source>
        <dbReference type="SAM" id="MobiDB-lite"/>
    </source>
</evidence>
<reference evidence="3" key="1">
    <citation type="submission" date="2014-05" db="EMBL/GenBank/DDBJ databases">
        <title>The transcriptome of the halophilic microalga Tetraselmis sp. GSL018 isolated from the Great Salt Lake, Utah.</title>
        <authorList>
            <person name="Jinkerson R.E."/>
            <person name="D'Adamo S."/>
            <person name="Posewitz M.C."/>
        </authorList>
    </citation>
    <scope>NUCLEOTIDE SEQUENCE</scope>
    <source>
        <strain evidence="3">GSL018</strain>
    </source>
</reference>
<proteinExistence type="predicted"/>
<feature type="transmembrane region" description="Helical" evidence="2">
    <location>
        <begin position="210"/>
        <end position="231"/>
    </location>
</feature>
<feature type="region of interest" description="Disordered" evidence="1">
    <location>
        <begin position="87"/>
        <end position="196"/>
    </location>
</feature>
<keyword evidence="2" id="KW-0812">Transmembrane</keyword>
<feature type="compositionally biased region" description="Basic and acidic residues" evidence="1">
    <location>
        <begin position="91"/>
        <end position="106"/>
    </location>
</feature>
<sequence length="240" mass="25451">MAGFAKSQPLQKRSPSLCFQREQAPRRTLQIKSVTRAKQGGRFDEGSAEVRRLVSRDLVDSSRDEIDRMKQQDGPKSLDELEKIFQSTDIEQLKTEPGEGDAKTGKAEASQPSGSKASSPFGTKSAKSASNPFGSASAKAASPFGSASASASASQPSSPFGKPSDQKAASPFGSDPNGPKGLSPNMQPDPVEPQPSSPLAFLSQFKAAQVVTLISFTLIILLMLSTFKFVLQSGAIHFND</sequence>
<evidence type="ECO:0000313" key="3">
    <source>
        <dbReference type="EMBL" id="JAC77571.1"/>
    </source>
</evidence>
<dbReference type="EMBL" id="GBEZ01007924">
    <property type="protein sequence ID" value="JAC77571.1"/>
    <property type="molecule type" value="Transcribed_RNA"/>
</dbReference>
<feature type="compositionally biased region" description="Low complexity" evidence="1">
    <location>
        <begin position="133"/>
        <end position="161"/>
    </location>
</feature>
<keyword evidence="2" id="KW-1133">Transmembrane helix</keyword>
<accession>A0A061S465</accession>
<name>A0A061S465_9CHLO</name>
<gene>
    <name evidence="3" type="ORF">TSPGSL018_17352</name>
</gene>
<protein>
    <submittedName>
        <fullName evidence="3">Uncharacterized protein</fullName>
    </submittedName>
</protein>
<feature type="compositionally biased region" description="Polar residues" evidence="1">
    <location>
        <begin position="110"/>
        <end position="132"/>
    </location>
</feature>